<dbReference type="GO" id="GO:0033699">
    <property type="term" value="F:DNA 5'-adenosine monophosphate hydrolase activity"/>
    <property type="evidence" value="ECO:0007669"/>
    <property type="project" value="UniProtKB-EC"/>
</dbReference>
<evidence type="ECO:0000259" key="20">
    <source>
        <dbReference type="Pfam" id="PF16278"/>
    </source>
</evidence>
<dbReference type="GO" id="GO:0046872">
    <property type="term" value="F:metal ion binding"/>
    <property type="evidence" value="ECO:0007669"/>
    <property type="project" value="UniProtKB-KW"/>
</dbReference>
<evidence type="ECO:0000256" key="17">
    <source>
        <dbReference type="ARBA" id="ARBA00068941"/>
    </source>
</evidence>
<evidence type="ECO:0000256" key="10">
    <source>
        <dbReference type="ARBA" id="ARBA00023125"/>
    </source>
</evidence>
<dbReference type="InterPro" id="IPR032566">
    <property type="entry name" value="Znf-C2HE"/>
</dbReference>
<dbReference type="Pfam" id="PF16278">
    <property type="entry name" value="zf-C2HE"/>
    <property type="match status" value="1"/>
</dbReference>
<dbReference type="SUPFAM" id="SSF54197">
    <property type="entry name" value="HIT-like"/>
    <property type="match status" value="1"/>
</dbReference>
<dbReference type="GO" id="GO:1990165">
    <property type="term" value="F:single-strand break-containing DNA binding"/>
    <property type="evidence" value="ECO:0007669"/>
    <property type="project" value="TreeGrafter"/>
</dbReference>
<keyword evidence="11" id="KW-0234">DNA repair</keyword>
<comment type="catalytic activity">
    <reaction evidence="15">
        <text>a 5'-end adenosine-5'-diphospho-5'-ribonucleoside-2'-deoxyribonucleotide-DNA + H2O = a 5'-end 5'-phospho-ribonucleoside-2'-deoxyribonucleotide-DNA + AMP + 2 H(+)</text>
        <dbReference type="Rhea" id="RHEA:52132"/>
        <dbReference type="Rhea" id="RHEA-COMP:13182"/>
        <dbReference type="Rhea" id="RHEA-COMP:13183"/>
        <dbReference type="ChEBI" id="CHEBI:15377"/>
        <dbReference type="ChEBI" id="CHEBI:15378"/>
        <dbReference type="ChEBI" id="CHEBI:136414"/>
        <dbReference type="ChEBI" id="CHEBI:136415"/>
        <dbReference type="ChEBI" id="CHEBI:456215"/>
        <dbReference type="EC" id="3.6.1.71"/>
    </reaction>
</comment>
<keyword evidence="8" id="KW-0378">Hydrolase</keyword>
<dbReference type="GO" id="GO:0030983">
    <property type="term" value="F:mismatched DNA binding"/>
    <property type="evidence" value="ECO:0007669"/>
    <property type="project" value="TreeGrafter"/>
</dbReference>
<evidence type="ECO:0000313" key="22">
    <source>
        <dbReference type="Proteomes" id="UP000800094"/>
    </source>
</evidence>
<evidence type="ECO:0000256" key="1">
    <source>
        <dbReference type="ARBA" id="ARBA00004123"/>
    </source>
</evidence>
<keyword evidence="10" id="KW-0238">DNA-binding</keyword>
<evidence type="ECO:0000256" key="6">
    <source>
        <dbReference type="ARBA" id="ARBA00022723"/>
    </source>
</evidence>
<protein>
    <recommendedName>
        <fullName evidence="17">Aprataxin-like protein</fullName>
        <ecNumber evidence="4">3.6.1.71</ecNumber>
        <ecNumber evidence="3">3.6.1.72</ecNumber>
    </recommendedName>
    <alternativeName>
        <fullName evidence="18">Hit family protein 3</fullName>
    </alternativeName>
</protein>
<comment type="subcellular location">
    <subcellularLocation>
        <location evidence="2">Cytoplasm</location>
    </subcellularLocation>
    <subcellularLocation>
        <location evidence="1">Nucleus</location>
    </subcellularLocation>
</comment>
<comment type="catalytic activity">
    <reaction evidence="14">
        <text>a 5'-end adenosine-5'-diphospho-5'-2'-deoxyribonucleoside-DNA + H2O = a 5'-end 5'-phospho-2'-deoxyribonucleoside-DNA + AMP + 2 H(+)</text>
        <dbReference type="Rhea" id="RHEA:52128"/>
        <dbReference type="Rhea" id="RHEA-COMP:13180"/>
        <dbReference type="Rhea" id="RHEA-COMP:13181"/>
        <dbReference type="ChEBI" id="CHEBI:15377"/>
        <dbReference type="ChEBI" id="CHEBI:15378"/>
        <dbReference type="ChEBI" id="CHEBI:136412"/>
        <dbReference type="ChEBI" id="CHEBI:136413"/>
        <dbReference type="ChEBI" id="CHEBI:456215"/>
        <dbReference type="EC" id="3.6.1.71"/>
    </reaction>
</comment>
<keyword evidence="12" id="KW-0539">Nucleus</keyword>
<reference evidence="21" key="1">
    <citation type="journal article" date="2020" name="Stud. Mycol.">
        <title>101 Dothideomycetes genomes: a test case for predicting lifestyles and emergence of pathogens.</title>
        <authorList>
            <person name="Haridas S."/>
            <person name="Albert R."/>
            <person name="Binder M."/>
            <person name="Bloem J."/>
            <person name="Labutti K."/>
            <person name="Salamov A."/>
            <person name="Andreopoulos B."/>
            <person name="Baker S."/>
            <person name="Barry K."/>
            <person name="Bills G."/>
            <person name="Bluhm B."/>
            <person name="Cannon C."/>
            <person name="Castanera R."/>
            <person name="Culley D."/>
            <person name="Daum C."/>
            <person name="Ezra D."/>
            <person name="Gonzalez J."/>
            <person name="Henrissat B."/>
            <person name="Kuo A."/>
            <person name="Liang C."/>
            <person name="Lipzen A."/>
            <person name="Lutzoni F."/>
            <person name="Magnuson J."/>
            <person name="Mondo S."/>
            <person name="Nolan M."/>
            <person name="Ohm R."/>
            <person name="Pangilinan J."/>
            <person name="Park H.-J."/>
            <person name="Ramirez L."/>
            <person name="Alfaro M."/>
            <person name="Sun H."/>
            <person name="Tritt A."/>
            <person name="Yoshinaga Y."/>
            <person name="Zwiers L.-H."/>
            <person name="Turgeon B."/>
            <person name="Goodwin S."/>
            <person name="Spatafora J."/>
            <person name="Crous P."/>
            <person name="Grigoriev I."/>
        </authorList>
    </citation>
    <scope>NUCLEOTIDE SEQUENCE</scope>
    <source>
        <strain evidence="21">CBS 122368</strain>
    </source>
</reference>
<evidence type="ECO:0000256" key="5">
    <source>
        <dbReference type="ARBA" id="ARBA00022490"/>
    </source>
</evidence>
<dbReference type="GO" id="GO:0003697">
    <property type="term" value="F:single-stranded DNA binding"/>
    <property type="evidence" value="ECO:0007669"/>
    <property type="project" value="TreeGrafter"/>
</dbReference>
<evidence type="ECO:0000256" key="2">
    <source>
        <dbReference type="ARBA" id="ARBA00004496"/>
    </source>
</evidence>
<dbReference type="PANTHER" id="PTHR12486:SF4">
    <property type="entry name" value="APRATAXIN"/>
    <property type="match status" value="1"/>
</dbReference>
<dbReference type="FunFam" id="3.30.428.10:FF:000017">
    <property type="entry name" value="Aprataxin-like protein"/>
    <property type="match status" value="1"/>
</dbReference>
<evidence type="ECO:0000259" key="19">
    <source>
        <dbReference type="Pfam" id="PF01230"/>
    </source>
</evidence>
<dbReference type="Gene3D" id="3.30.428.10">
    <property type="entry name" value="HIT-like"/>
    <property type="match status" value="1"/>
</dbReference>
<dbReference type="InterPro" id="IPR011146">
    <property type="entry name" value="HIT-like"/>
</dbReference>
<comment type="function">
    <text evidence="16">DNA-binding protein involved in single-strand DNA break repair, double-strand DNA break repair and base excision repair. Resolves abortive DNA ligation intermediates formed either at base excision sites, or when DNA ligases attempt to repair non-ligatable breaks induced by reactive oxygen species. Catalyzes the release of adenylate groups covalently linked to 5'-phosphate termini, resulting in the production of 5'-phosphate termini that can be efficiently rejoined. Likewise, catalyzes the release of 3'-linked guanosine (DNAppG) and inosine (DNAppI) from DNA, but has higher specific activity with 5'-linked adenosine (AppDNA).</text>
</comment>
<dbReference type="OrthoDB" id="3512845at2759"/>
<dbReference type="EMBL" id="ML987192">
    <property type="protein sequence ID" value="KAF2252223.1"/>
    <property type="molecule type" value="Genomic_DNA"/>
</dbReference>
<evidence type="ECO:0000256" key="4">
    <source>
        <dbReference type="ARBA" id="ARBA00012496"/>
    </source>
</evidence>
<dbReference type="PANTHER" id="PTHR12486">
    <property type="entry name" value="APRATAXIN-RELATED"/>
    <property type="match status" value="1"/>
</dbReference>
<dbReference type="GeneID" id="54588104"/>
<evidence type="ECO:0000256" key="15">
    <source>
        <dbReference type="ARBA" id="ARBA00044713"/>
    </source>
</evidence>
<proteinExistence type="predicted"/>
<evidence type="ECO:0000256" key="14">
    <source>
        <dbReference type="ARBA" id="ARBA00044639"/>
    </source>
</evidence>
<comment type="catalytic activity">
    <reaction evidence="13">
        <text>a 3'-end 2'-deoxyribonucleotide-3'-diphospho-5'-guanosine-DNA + H2O = a 3'-end 2'-deoxyribonucleotide 3'-phosphate-DNA + GMP + 2 H(+)</text>
        <dbReference type="Rhea" id="RHEA:52140"/>
        <dbReference type="Rhea" id="RHEA-COMP:13186"/>
        <dbReference type="Rhea" id="RHEA-COMP:13187"/>
        <dbReference type="ChEBI" id="CHEBI:15377"/>
        <dbReference type="ChEBI" id="CHEBI:15378"/>
        <dbReference type="ChEBI" id="CHEBI:58115"/>
        <dbReference type="ChEBI" id="CHEBI:136419"/>
        <dbReference type="ChEBI" id="CHEBI:136420"/>
        <dbReference type="EC" id="3.6.1.72"/>
    </reaction>
</comment>
<keyword evidence="22" id="KW-1185">Reference proteome</keyword>
<dbReference type="GO" id="GO:0000012">
    <property type="term" value="P:single strand break repair"/>
    <property type="evidence" value="ECO:0007669"/>
    <property type="project" value="TreeGrafter"/>
</dbReference>
<dbReference type="GO" id="GO:0005737">
    <property type="term" value="C:cytoplasm"/>
    <property type="evidence" value="ECO:0007669"/>
    <property type="project" value="UniProtKB-SubCell"/>
</dbReference>
<evidence type="ECO:0000256" key="16">
    <source>
        <dbReference type="ARBA" id="ARBA00059438"/>
    </source>
</evidence>
<keyword evidence="9" id="KW-0862">Zinc</keyword>
<dbReference type="GO" id="GO:0120108">
    <property type="term" value="F:DNA-3'-diphospho-5'-guanosine diphosphatase activity"/>
    <property type="evidence" value="ECO:0007669"/>
    <property type="project" value="UniProtKB-EC"/>
</dbReference>
<keyword evidence="6" id="KW-0479">Metal-binding</keyword>
<dbReference type="RefSeq" id="XP_033687227.1">
    <property type="nucleotide sequence ID" value="XM_033834774.1"/>
</dbReference>
<sequence length="268" mass="30786">MTYNAVTELMTHAKKPKPAPTDSAPTDTMNTVKRAAKKAWDRRDGLIAYIEQPEKNPEGKVVEYDDDFVVINDKYSKASVHLLLLPRDPAIYHQHPLELLSSNPQFLEKIRTRVERLKQLAASELRRQYGASSASDAPYQSALEELMSSADPPPPDERAALLPPGRDWLSEIKAGVHTHPSMNHMHVHIISREMNSPWLKHKKHYLSFNSSFFVGLDELPLEKGSPRFHPGDWPKWDMVCWRCGRNFENKFAALKNHLGNEFEKWKKE</sequence>
<gene>
    <name evidence="21" type="ORF">BU26DRAFT_590625</name>
</gene>
<evidence type="ECO:0000256" key="18">
    <source>
        <dbReference type="ARBA" id="ARBA00076243"/>
    </source>
</evidence>
<evidence type="ECO:0000256" key="11">
    <source>
        <dbReference type="ARBA" id="ARBA00023204"/>
    </source>
</evidence>
<evidence type="ECO:0000256" key="12">
    <source>
        <dbReference type="ARBA" id="ARBA00023242"/>
    </source>
</evidence>
<accession>A0A6A6IRS1</accession>
<organism evidence="21 22">
    <name type="scientific">Trematosphaeria pertusa</name>
    <dbReference type="NCBI Taxonomy" id="390896"/>
    <lineage>
        <taxon>Eukaryota</taxon>
        <taxon>Fungi</taxon>
        <taxon>Dikarya</taxon>
        <taxon>Ascomycota</taxon>
        <taxon>Pezizomycotina</taxon>
        <taxon>Dothideomycetes</taxon>
        <taxon>Pleosporomycetidae</taxon>
        <taxon>Pleosporales</taxon>
        <taxon>Massarineae</taxon>
        <taxon>Trematosphaeriaceae</taxon>
        <taxon>Trematosphaeria</taxon>
    </lineage>
</organism>
<keyword evidence="5" id="KW-0963">Cytoplasm</keyword>
<evidence type="ECO:0000256" key="9">
    <source>
        <dbReference type="ARBA" id="ARBA00022833"/>
    </source>
</evidence>
<dbReference type="GO" id="GO:0005634">
    <property type="term" value="C:nucleus"/>
    <property type="evidence" value="ECO:0007669"/>
    <property type="project" value="UniProtKB-SubCell"/>
</dbReference>
<dbReference type="EC" id="3.6.1.71" evidence="4"/>
<evidence type="ECO:0000256" key="13">
    <source>
        <dbReference type="ARBA" id="ARBA00024601"/>
    </source>
</evidence>
<dbReference type="InterPro" id="IPR036265">
    <property type="entry name" value="HIT-like_sf"/>
</dbReference>
<evidence type="ECO:0000256" key="3">
    <source>
        <dbReference type="ARBA" id="ARBA00012495"/>
    </source>
</evidence>
<evidence type="ECO:0000256" key="7">
    <source>
        <dbReference type="ARBA" id="ARBA00022763"/>
    </source>
</evidence>
<feature type="domain" description="Aprataxin C2HE/C2H2/C2HC zinc finger" evidence="20">
    <location>
        <begin position="209"/>
        <end position="264"/>
    </location>
</feature>
<name>A0A6A6IRS1_9PLEO</name>
<dbReference type="GO" id="GO:0003725">
    <property type="term" value="F:double-stranded RNA binding"/>
    <property type="evidence" value="ECO:0007669"/>
    <property type="project" value="TreeGrafter"/>
</dbReference>
<feature type="domain" description="HIT" evidence="19">
    <location>
        <begin position="58"/>
        <end position="193"/>
    </location>
</feature>
<keyword evidence="7" id="KW-0227">DNA damage</keyword>
<dbReference type="Proteomes" id="UP000800094">
    <property type="component" value="Unassembled WGS sequence"/>
</dbReference>
<evidence type="ECO:0000313" key="21">
    <source>
        <dbReference type="EMBL" id="KAF2252223.1"/>
    </source>
</evidence>
<dbReference type="AlphaFoldDB" id="A0A6A6IRS1"/>
<evidence type="ECO:0000256" key="8">
    <source>
        <dbReference type="ARBA" id="ARBA00022801"/>
    </source>
</evidence>
<dbReference type="EC" id="3.6.1.72" evidence="3"/>
<dbReference type="Pfam" id="PF01230">
    <property type="entry name" value="HIT"/>
    <property type="match status" value="1"/>
</dbReference>